<evidence type="ECO:0000313" key="1">
    <source>
        <dbReference type="EMBL" id="GAG09937.1"/>
    </source>
</evidence>
<comment type="caution">
    <text evidence="1">The sequence shown here is derived from an EMBL/GenBank/DDBJ whole genome shotgun (WGS) entry which is preliminary data.</text>
</comment>
<protein>
    <submittedName>
        <fullName evidence="1">Uncharacterized protein</fullName>
    </submittedName>
</protein>
<proteinExistence type="predicted"/>
<reference evidence="1" key="1">
    <citation type="journal article" date="2014" name="Front. Microbiol.">
        <title>High frequency of phylogenetically diverse reductive dehalogenase-homologous genes in deep subseafloor sedimentary metagenomes.</title>
        <authorList>
            <person name="Kawai M."/>
            <person name="Futagami T."/>
            <person name="Toyoda A."/>
            <person name="Takaki Y."/>
            <person name="Nishi S."/>
            <person name="Hori S."/>
            <person name="Arai W."/>
            <person name="Tsubouchi T."/>
            <person name="Morono Y."/>
            <person name="Uchiyama I."/>
            <person name="Ito T."/>
            <person name="Fujiyama A."/>
            <person name="Inagaki F."/>
            <person name="Takami H."/>
        </authorList>
    </citation>
    <scope>NUCLEOTIDE SEQUENCE</scope>
    <source>
        <strain evidence="1">Expedition CK06-06</strain>
    </source>
</reference>
<dbReference type="EMBL" id="BARS01027259">
    <property type="protein sequence ID" value="GAG09937.1"/>
    <property type="molecule type" value="Genomic_DNA"/>
</dbReference>
<accession>X0VFB7</accession>
<gene>
    <name evidence="1" type="ORF">S01H1_42840</name>
</gene>
<name>X0VFB7_9ZZZZ</name>
<organism evidence="1">
    <name type="scientific">marine sediment metagenome</name>
    <dbReference type="NCBI Taxonomy" id="412755"/>
    <lineage>
        <taxon>unclassified sequences</taxon>
        <taxon>metagenomes</taxon>
        <taxon>ecological metagenomes</taxon>
    </lineage>
</organism>
<feature type="non-terminal residue" evidence="1">
    <location>
        <position position="114"/>
    </location>
</feature>
<sequence>MGVFRNVFQDGDHAAVADVRLGTTYANGDAVGILDLPAVGDVRLGVEFDDNTQVGTLDIDGEANLPSTENVLNPVTYGTTLQFLGDYFAAFSTDVRLDVVYGKSNGAIGLVDLP</sequence>
<dbReference type="AlphaFoldDB" id="X0VFB7"/>